<dbReference type="GO" id="GO:0034551">
    <property type="term" value="P:mitochondrial respiratory chain complex III assembly"/>
    <property type="evidence" value="ECO:0007669"/>
    <property type="project" value="InterPro"/>
</dbReference>
<dbReference type="AlphaFoldDB" id="A0A6G1HR97"/>
<keyword evidence="11" id="KW-1185">Reference proteome</keyword>
<keyword evidence="6" id="KW-0496">Mitochondrion</keyword>
<evidence type="ECO:0000313" key="11">
    <source>
        <dbReference type="Proteomes" id="UP000799640"/>
    </source>
</evidence>
<dbReference type="InterPro" id="IPR008011">
    <property type="entry name" value="Complex1_LYR_dom"/>
</dbReference>
<evidence type="ECO:0000256" key="2">
    <source>
        <dbReference type="ARBA" id="ARBA00009949"/>
    </source>
</evidence>
<dbReference type="Proteomes" id="UP000799640">
    <property type="component" value="Unassembled WGS sequence"/>
</dbReference>
<evidence type="ECO:0000256" key="3">
    <source>
        <dbReference type="ARBA" id="ARBA00011589"/>
    </source>
</evidence>
<evidence type="ECO:0000256" key="5">
    <source>
        <dbReference type="ARBA" id="ARBA00022946"/>
    </source>
</evidence>
<dbReference type="GO" id="GO:0044183">
    <property type="term" value="F:protein folding chaperone"/>
    <property type="evidence" value="ECO:0007669"/>
    <property type="project" value="TreeGrafter"/>
</dbReference>
<organism evidence="10 11">
    <name type="scientific">Trichodelitschia bisporula</name>
    <dbReference type="NCBI Taxonomy" id="703511"/>
    <lineage>
        <taxon>Eukaryota</taxon>
        <taxon>Fungi</taxon>
        <taxon>Dikarya</taxon>
        <taxon>Ascomycota</taxon>
        <taxon>Pezizomycotina</taxon>
        <taxon>Dothideomycetes</taxon>
        <taxon>Dothideomycetes incertae sedis</taxon>
        <taxon>Phaeotrichales</taxon>
        <taxon>Phaeotrichaceae</taxon>
        <taxon>Trichodelitschia</taxon>
    </lineage>
</organism>
<evidence type="ECO:0000256" key="4">
    <source>
        <dbReference type="ARBA" id="ARBA00015108"/>
    </source>
</evidence>
<dbReference type="Pfam" id="PF05347">
    <property type="entry name" value="Complex1_LYR"/>
    <property type="match status" value="1"/>
</dbReference>
<gene>
    <name evidence="10" type="ORF">EJ06DRAFT_497110</name>
</gene>
<feature type="domain" description="Complex 1 LYR protein" evidence="9">
    <location>
        <begin position="2"/>
        <end position="54"/>
    </location>
</feature>
<evidence type="ECO:0000256" key="1">
    <source>
        <dbReference type="ARBA" id="ARBA00004305"/>
    </source>
</evidence>
<protein>
    <recommendedName>
        <fullName evidence="4">Mitochondrial zinc maintenance protein 1, mitochondrial</fullName>
    </recommendedName>
</protein>
<comment type="function">
    <text evidence="8">Assembly factor required for Rieske Fe-S protein RIP1 incorporation into the cytochrome b-c1 (CIII) complex. Functions as a chaperone, binding to this subunit within the mitochondrial matrix and stabilizing it prior to its translocation and insertion into the late CIII dimeric intermediate within the mitochondrial inner membrane. Modulates the mitochondrial matrix zinc pool.</text>
</comment>
<evidence type="ECO:0000259" key="9">
    <source>
        <dbReference type="Pfam" id="PF05347"/>
    </source>
</evidence>
<comment type="subunit">
    <text evidence="3">Interacts with RIP1.</text>
</comment>
<dbReference type="OrthoDB" id="529194at2759"/>
<dbReference type="PANTHER" id="PTHR46749">
    <property type="entry name" value="COMPLEX III ASSEMBLY FACTOR LYRM7"/>
    <property type="match status" value="1"/>
</dbReference>
<reference evidence="10" key="1">
    <citation type="journal article" date="2020" name="Stud. Mycol.">
        <title>101 Dothideomycetes genomes: a test case for predicting lifestyles and emergence of pathogens.</title>
        <authorList>
            <person name="Haridas S."/>
            <person name="Albert R."/>
            <person name="Binder M."/>
            <person name="Bloem J."/>
            <person name="Labutti K."/>
            <person name="Salamov A."/>
            <person name="Andreopoulos B."/>
            <person name="Baker S."/>
            <person name="Barry K."/>
            <person name="Bills G."/>
            <person name="Bluhm B."/>
            <person name="Cannon C."/>
            <person name="Castanera R."/>
            <person name="Culley D."/>
            <person name="Daum C."/>
            <person name="Ezra D."/>
            <person name="Gonzalez J."/>
            <person name="Henrissat B."/>
            <person name="Kuo A."/>
            <person name="Liang C."/>
            <person name="Lipzen A."/>
            <person name="Lutzoni F."/>
            <person name="Magnuson J."/>
            <person name="Mondo S."/>
            <person name="Nolan M."/>
            <person name="Ohm R."/>
            <person name="Pangilinan J."/>
            <person name="Park H.-J."/>
            <person name="Ramirez L."/>
            <person name="Alfaro M."/>
            <person name="Sun H."/>
            <person name="Tritt A."/>
            <person name="Yoshinaga Y."/>
            <person name="Zwiers L.-H."/>
            <person name="Turgeon B."/>
            <person name="Goodwin S."/>
            <person name="Spatafora J."/>
            <person name="Crous P."/>
            <person name="Grigoriev I."/>
        </authorList>
    </citation>
    <scope>NUCLEOTIDE SEQUENCE</scope>
    <source>
        <strain evidence="10">CBS 262.69</strain>
    </source>
</reference>
<evidence type="ECO:0000256" key="8">
    <source>
        <dbReference type="ARBA" id="ARBA00025268"/>
    </source>
</evidence>
<comment type="subcellular location">
    <subcellularLocation>
        <location evidence="1">Mitochondrion matrix</location>
    </subcellularLocation>
</comment>
<keyword evidence="7" id="KW-0143">Chaperone</keyword>
<evidence type="ECO:0000256" key="7">
    <source>
        <dbReference type="ARBA" id="ARBA00023186"/>
    </source>
</evidence>
<dbReference type="InterPro" id="IPR050435">
    <property type="entry name" value="MZM1/LYRM7"/>
</dbReference>
<dbReference type="InterPro" id="IPR045298">
    <property type="entry name" value="Complex1_LYR_LYRM7"/>
</dbReference>
<accession>A0A6G1HR97</accession>
<proteinExistence type="inferred from homology"/>
<name>A0A6G1HR97_9PEZI</name>
<dbReference type="PANTHER" id="PTHR46749:SF1">
    <property type="entry name" value="COMPLEX III ASSEMBLY FACTOR LYRM7"/>
    <property type="match status" value="1"/>
</dbReference>
<comment type="similarity">
    <text evidence="2">Belongs to the complex I LYR family. MZM1 subfamily.</text>
</comment>
<dbReference type="GO" id="GO:0005759">
    <property type="term" value="C:mitochondrial matrix"/>
    <property type="evidence" value="ECO:0007669"/>
    <property type="project" value="UniProtKB-SubCell"/>
</dbReference>
<keyword evidence="5" id="KW-0809">Transit peptide</keyword>
<evidence type="ECO:0000313" key="10">
    <source>
        <dbReference type="EMBL" id="KAF2398431.1"/>
    </source>
</evidence>
<dbReference type="EMBL" id="ML996700">
    <property type="protein sequence ID" value="KAF2398431.1"/>
    <property type="molecule type" value="Genomic_DNA"/>
</dbReference>
<dbReference type="CDD" id="cd20267">
    <property type="entry name" value="Complex1_LYR_LYRM7"/>
    <property type="match status" value="1"/>
</dbReference>
<evidence type="ECO:0000256" key="6">
    <source>
        <dbReference type="ARBA" id="ARBA00023128"/>
    </source>
</evidence>
<sequence>MALAAYRHVLRSARIAFQDDLSTLKAAQRAARDGFEKYRHESSDKAAEHIHHAEDVAKILRENIVQGRAVGDQHFKLRIHEHTERGDNETVKTAVQKGQPAGNFKCCSA</sequence>